<dbReference type="PANTHER" id="PTHR24421">
    <property type="entry name" value="NITRATE/NITRITE SENSOR PROTEIN NARX-RELATED"/>
    <property type="match status" value="1"/>
</dbReference>
<evidence type="ECO:0000256" key="4">
    <source>
        <dbReference type="SAM" id="Phobius"/>
    </source>
</evidence>
<evidence type="ECO:0000256" key="2">
    <source>
        <dbReference type="ARBA" id="ARBA00022777"/>
    </source>
</evidence>
<dbReference type="EMBL" id="BSDR01000001">
    <property type="protein sequence ID" value="GLI35206.1"/>
    <property type="molecule type" value="Genomic_DNA"/>
</dbReference>
<feature type="domain" description="Histidine kinase/HSP90-like ATPase" evidence="5">
    <location>
        <begin position="471"/>
        <end position="569"/>
    </location>
</feature>
<dbReference type="Gene3D" id="1.20.5.1930">
    <property type="match status" value="1"/>
</dbReference>
<gene>
    <name evidence="6" type="ORF">DAMNIGENAA_26390</name>
</gene>
<dbReference type="RefSeq" id="WP_281794830.1">
    <property type="nucleotide sequence ID" value="NZ_BSDR01000001.1"/>
</dbReference>
<dbReference type="GO" id="GO:0046983">
    <property type="term" value="F:protein dimerization activity"/>
    <property type="evidence" value="ECO:0007669"/>
    <property type="project" value="InterPro"/>
</dbReference>
<evidence type="ECO:0000259" key="5">
    <source>
        <dbReference type="SMART" id="SM00387"/>
    </source>
</evidence>
<feature type="transmembrane region" description="Helical" evidence="4">
    <location>
        <begin position="154"/>
        <end position="172"/>
    </location>
</feature>
<evidence type="ECO:0000256" key="3">
    <source>
        <dbReference type="ARBA" id="ARBA00023012"/>
    </source>
</evidence>
<dbReference type="SMART" id="SM00387">
    <property type="entry name" value="HATPase_c"/>
    <property type="match status" value="1"/>
</dbReference>
<dbReference type="Gene3D" id="3.30.565.10">
    <property type="entry name" value="Histidine kinase-like ATPase, C-terminal domain"/>
    <property type="match status" value="1"/>
</dbReference>
<keyword evidence="3" id="KW-0902">Two-component regulatory system</keyword>
<name>A0A9W6L9L9_9BACT</name>
<dbReference type="InterPro" id="IPR036890">
    <property type="entry name" value="HATPase_C_sf"/>
</dbReference>
<evidence type="ECO:0000313" key="7">
    <source>
        <dbReference type="Proteomes" id="UP001144372"/>
    </source>
</evidence>
<dbReference type="GO" id="GO:0016020">
    <property type="term" value="C:membrane"/>
    <property type="evidence" value="ECO:0007669"/>
    <property type="project" value="InterPro"/>
</dbReference>
<evidence type="ECO:0000313" key="6">
    <source>
        <dbReference type="EMBL" id="GLI35206.1"/>
    </source>
</evidence>
<dbReference type="SUPFAM" id="SSF55874">
    <property type="entry name" value="ATPase domain of HSP90 chaperone/DNA topoisomerase II/histidine kinase"/>
    <property type="match status" value="1"/>
</dbReference>
<keyword evidence="4" id="KW-0472">Membrane</keyword>
<feature type="transmembrane region" description="Helical" evidence="4">
    <location>
        <begin position="17"/>
        <end position="36"/>
    </location>
</feature>
<protein>
    <submittedName>
        <fullName evidence="6">Two-component sensor histidine kinase</fullName>
    </submittedName>
</protein>
<dbReference type="CDD" id="cd16917">
    <property type="entry name" value="HATPase_UhpB-NarQ-NarX-like"/>
    <property type="match status" value="1"/>
</dbReference>
<dbReference type="InterPro" id="IPR003594">
    <property type="entry name" value="HATPase_dom"/>
</dbReference>
<keyword evidence="2 6" id="KW-0418">Kinase</keyword>
<feature type="transmembrane region" description="Helical" evidence="4">
    <location>
        <begin position="125"/>
        <end position="142"/>
    </location>
</feature>
<accession>A0A9W6L9L9</accession>
<dbReference type="AlphaFoldDB" id="A0A9W6L9L9"/>
<keyword evidence="1" id="KW-0808">Transferase</keyword>
<dbReference type="Proteomes" id="UP001144372">
    <property type="component" value="Unassembled WGS sequence"/>
</dbReference>
<dbReference type="Pfam" id="PF02518">
    <property type="entry name" value="HATPase_c"/>
    <property type="match status" value="1"/>
</dbReference>
<keyword evidence="4" id="KW-1133">Transmembrane helix</keyword>
<dbReference type="Pfam" id="PF07730">
    <property type="entry name" value="HisKA_3"/>
    <property type="match status" value="1"/>
</dbReference>
<keyword evidence="4" id="KW-0812">Transmembrane</keyword>
<evidence type="ECO:0000256" key="1">
    <source>
        <dbReference type="ARBA" id="ARBA00022679"/>
    </source>
</evidence>
<proteinExistence type="predicted"/>
<reference evidence="6" key="1">
    <citation type="submission" date="2022-12" db="EMBL/GenBank/DDBJ databases">
        <title>Reference genome sequencing for broad-spectrum identification of bacterial and archaeal isolates by mass spectrometry.</title>
        <authorList>
            <person name="Sekiguchi Y."/>
            <person name="Tourlousse D.M."/>
        </authorList>
    </citation>
    <scope>NUCLEOTIDE SEQUENCE</scope>
    <source>
        <strain evidence="6">ASRB1</strain>
    </source>
</reference>
<organism evidence="6 7">
    <name type="scientific">Desulforhabdus amnigena</name>
    <dbReference type="NCBI Taxonomy" id="40218"/>
    <lineage>
        <taxon>Bacteria</taxon>
        <taxon>Pseudomonadati</taxon>
        <taxon>Thermodesulfobacteriota</taxon>
        <taxon>Syntrophobacteria</taxon>
        <taxon>Syntrophobacterales</taxon>
        <taxon>Syntrophobacteraceae</taxon>
        <taxon>Desulforhabdus</taxon>
    </lineage>
</organism>
<comment type="caution">
    <text evidence="6">The sequence shown here is derived from an EMBL/GenBank/DDBJ whole genome shotgun (WGS) entry which is preliminary data.</text>
</comment>
<keyword evidence="7" id="KW-1185">Reference proteome</keyword>
<dbReference type="GO" id="GO:0000155">
    <property type="term" value="F:phosphorelay sensor kinase activity"/>
    <property type="evidence" value="ECO:0007669"/>
    <property type="project" value="InterPro"/>
</dbReference>
<feature type="transmembrane region" description="Helical" evidence="4">
    <location>
        <begin position="48"/>
        <end position="69"/>
    </location>
</feature>
<dbReference type="InterPro" id="IPR011712">
    <property type="entry name" value="Sig_transdc_His_kin_sub3_dim/P"/>
</dbReference>
<sequence length="569" mass="64733">MAHTIGWRYFPHMRAELLIAASRCILASFSLLAIWLDPSEPARYAALAYSMMVGYVVYSLAVIVTVWHIPSPIKHFGLITHGLDLMIFTVFMFFTEGATSPFFVYFVFSVVCAAIRWQWRGSAYTTMIALAAFLGLGFYSEHIIHDPSFELNKFIIRSVYLIVIAMLLSYAGDYLQKMLDDISLLAEWSHDLPHDAPLLVSLLLDRASAVLRAPRALMVWEESEEPWLNVAYWSRNEFKLTRERPDIFGEIVSKNLADKDFLCLDGNLSKSVVLYESGDCFGCDEEGEVLDAALQAQYVIGAALSFKLQEKHFQGRLFVLDKRKMTCDDLVLGKIVAYRITMILNQHYLFEQLHRMAIAEERIRLARDLHDGLLQSLASIGIKAHTADRLMDRDPVMAHEELIQIQKLLSYEQRDLRCLIQELKPEQAILRNPDASLYVRLSELIDLIKNHWRIQVQFKMRSAEDRFISTTIKQDIYFILREALVNAAKHADASTVSVEMGVENHHVTMVVADNGHGFPYFGHYDHETLCSLHLGPVTIRERVAGLGGTLTLDSRESGACLTIVLPLKE</sequence>
<dbReference type="InterPro" id="IPR050482">
    <property type="entry name" value="Sensor_HK_TwoCompSys"/>
</dbReference>